<evidence type="ECO:0008006" key="3">
    <source>
        <dbReference type="Google" id="ProtNLM"/>
    </source>
</evidence>
<proteinExistence type="predicted"/>
<dbReference type="Proteomes" id="UP001470230">
    <property type="component" value="Unassembled WGS sequence"/>
</dbReference>
<dbReference type="SUPFAM" id="SSF49785">
    <property type="entry name" value="Galactose-binding domain-like"/>
    <property type="match status" value="1"/>
</dbReference>
<accession>A0ABR2L4L7</accession>
<comment type="caution">
    <text evidence="1">The sequence shown here is derived from an EMBL/GenBank/DDBJ whole genome shotgun (WGS) entry which is preliminary data.</text>
</comment>
<reference evidence="1 2" key="1">
    <citation type="submission" date="2024-04" db="EMBL/GenBank/DDBJ databases">
        <title>Tritrichomonas musculus Genome.</title>
        <authorList>
            <person name="Alves-Ferreira E."/>
            <person name="Grigg M."/>
            <person name="Lorenzi H."/>
            <person name="Galac M."/>
        </authorList>
    </citation>
    <scope>NUCLEOTIDE SEQUENCE [LARGE SCALE GENOMIC DNA]</scope>
    <source>
        <strain evidence="1 2">EAF2021</strain>
    </source>
</reference>
<gene>
    <name evidence="1" type="ORF">M9Y10_000588</name>
</gene>
<organism evidence="1 2">
    <name type="scientific">Tritrichomonas musculus</name>
    <dbReference type="NCBI Taxonomy" id="1915356"/>
    <lineage>
        <taxon>Eukaryota</taxon>
        <taxon>Metamonada</taxon>
        <taxon>Parabasalia</taxon>
        <taxon>Tritrichomonadida</taxon>
        <taxon>Tritrichomonadidae</taxon>
        <taxon>Tritrichomonas</taxon>
    </lineage>
</organism>
<keyword evidence="2" id="KW-1185">Reference proteome</keyword>
<evidence type="ECO:0000313" key="2">
    <source>
        <dbReference type="Proteomes" id="UP001470230"/>
    </source>
</evidence>
<evidence type="ECO:0000313" key="1">
    <source>
        <dbReference type="EMBL" id="KAK8898305.1"/>
    </source>
</evidence>
<dbReference type="Gene3D" id="2.60.120.260">
    <property type="entry name" value="Galactose-binding domain-like"/>
    <property type="match status" value="1"/>
</dbReference>
<protein>
    <recommendedName>
        <fullName evidence="3">F5/8 type C domain-containing protein</fullName>
    </recommendedName>
</protein>
<dbReference type="InterPro" id="IPR008979">
    <property type="entry name" value="Galactose-bd-like_sf"/>
</dbReference>
<dbReference type="EMBL" id="JAPFFF010000001">
    <property type="protein sequence ID" value="KAK8898305.1"/>
    <property type="molecule type" value="Genomic_DNA"/>
</dbReference>
<sequence>MNVKFSLGLENVKHVPINKYARDFTFIVDGKQYQTSRILADLLSPIISELHSVDETADTFTIITTKKLRQQEQSSNTNIDYFSDFLNKPIFEEQEIDSTRMNYYSEYFLQLGNFEEYLKLQHKYSDDITADNVIDRLMNTESIFNQTKCRSSIFENLITNLISFASNHFHELDKEKLQKLSKEQIEMILDRSELKIEDEDSLLRFILYLYQKDHKYSPLFEYVYFENVNDDTLETFVDQFNVDDMTIGIWISISYRLIKSRKRNRKSANEQCTSPKMNILTFSPDSNNKFHGILRHLGDEAGGNVHDKRVVEISSSTRVQGDSYNPKNVADYGSNSYFAPCNVKNVDICFDFKEKQIQPTNYSIQSININCCNAYLRNWVVEVSNDKVNWDIVDEHSNDSSLKGIDKMATFNIKQTNLFYRYIRIRQTGNSWWEGSFYSYISYIDFYGKLKLPNTNAPK</sequence>
<name>A0ABR2L4L7_9EUKA</name>